<feature type="transmembrane region" description="Helical" evidence="7">
    <location>
        <begin position="41"/>
        <end position="60"/>
    </location>
</feature>
<keyword evidence="4 7" id="KW-0812">Transmembrane</keyword>
<dbReference type="PANTHER" id="PTHR32322:SF18">
    <property type="entry name" value="S-ADENOSYLMETHIONINE_S-ADENOSYLHOMOCYSTEINE TRANSPORTER"/>
    <property type="match status" value="1"/>
</dbReference>
<feature type="transmembrane region" description="Helical" evidence="7">
    <location>
        <begin position="279"/>
        <end position="298"/>
    </location>
</feature>
<keyword evidence="6 7" id="KW-0472">Membrane</keyword>
<evidence type="ECO:0000256" key="5">
    <source>
        <dbReference type="ARBA" id="ARBA00022989"/>
    </source>
</evidence>
<evidence type="ECO:0000256" key="2">
    <source>
        <dbReference type="ARBA" id="ARBA00007362"/>
    </source>
</evidence>
<dbReference type="SUPFAM" id="SSF103481">
    <property type="entry name" value="Multidrug resistance efflux transporter EmrE"/>
    <property type="match status" value="2"/>
</dbReference>
<feature type="transmembrane region" description="Helical" evidence="7">
    <location>
        <begin position="100"/>
        <end position="118"/>
    </location>
</feature>
<evidence type="ECO:0000313" key="9">
    <source>
        <dbReference type="EMBL" id="MBW7475382.1"/>
    </source>
</evidence>
<dbReference type="PANTHER" id="PTHR32322">
    <property type="entry name" value="INNER MEMBRANE TRANSPORTER"/>
    <property type="match status" value="1"/>
</dbReference>
<comment type="similarity">
    <text evidence="2">Belongs to the EamA transporter family.</text>
</comment>
<feature type="transmembrane region" description="Helical" evidence="7">
    <location>
        <begin position="185"/>
        <end position="203"/>
    </location>
</feature>
<name>A0ABS7D607_9BACL</name>
<reference evidence="9 10" key="1">
    <citation type="submission" date="2021-07" db="EMBL/GenBank/DDBJ databases">
        <title>Paenibacillus radiodurans sp. nov., isolated from the southeastern edge of Tengger Desert.</title>
        <authorList>
            <person name="Zhang G."/>
        </authorList>
    </citation>
    <scope>NUCLEOTIDE SEQUENCE [LARGE SCALE GENOMIC DNA]</scope>
    <source>
        <strain evidence="9 10">DT7-4</strain>
    </source>
</reference>
<protein>
    <submittedName>
        <fullName evidence="9">DMT family transporter</fullName>
    </submittedName>
</protein>
<gene>
    <name evidence="9" type="ORF">K0T92_11535</name>
</gene>
<feature type="transmembrane region" description="Helical" evidence="7">
    <location>
        <begin position="130"/>
        <end position="148"/>
    </location>
</feature>
<evidence type="ECO:0000313" key="10">
    <source>
        <dbReference type="Proteomes" id="UP000812277"/>
    </source>
</evidence>
<feature type="transmembrane region" description="Helical" evidence="7">
    <location>
        <begin position="223"/>
        <end position="244"/>
    </location>
</feature>
<accession>A0ABS7D607</accession>
<proteinExistence type="inferred from homology"/>
<dbReference type="InterPro" id="IPR000620">
    <property type="entry name" value="EamA_dom"/>
</dbReference>
<evidence type="ECO:0000256" key="7">
    <source>
        <dbReference type="SAM" id="Phobius"/>
    </source>
</evidence>
<evidence type="ECO:0000256" key="3">
    <source>
        <dbReference type="ARBA" id="ARBA00022475"/>
    </source>
</evidence>
<dbReference type="EMBL" id="JAHZIJ010000006">
    <property type="protein sequence ID" value="MBW7475382.1"/>
    <property type="molecule type" value="Genomic_DNA"/>
</dbReference>
<keyword evidence="5 7" id="KW-1133">Transmembrane helix</keyword>
<feature type="transmembrane region" description="Helical" evidence="7">
    <location>
        <begin position="7"/>
        <end position="29"/>
    </location>
</feature>
<sequence length="318" mass="33820">MNDKGLRLAYILAVLNAAIIGFSFLFAKIALQHAQPMDTLAFRFAASFAVISIPVACGWVKLNYRGKPIYKALLLAAMYPLGFFTLQAFGLQHATSAEGGILYAFTPVVTLLLAALFLQERTTILQKLSILLSVFGVVFIFIMKGSTINLSSMTGISLLFLTCVAFAGYSVLARSLSKQFSPAEITYLMLGIGFAVFLIVSLTSHGANGTLEEFFAPLTSTPFILSILFLGIVSSLITALTANYILSRMEASRMSVFSNLSTITSIAAGAIFLGEEITVYHLLGSLFIIAGVIGTNLLGRKGAAAPEAAKTGHGAASE</sequence>
<evidence type="ECO:0000259" key="8">
    <source>
        <dbReference type="Pfam" id="PF00892"/>
    </source>
</evidence>
<feature type="transmembrane region" description="Helical" evidence="7">
    <location>
        <begin position="154"/>
        <end position="173"/>
    </location>
</feature>
<dbReference type="Proteomes" id="UP000812277">
    <property type="component" value="Unassembled WGS sequence"/>
</dbReference>
<dbReference type="Gene3D" id="1.10.3730.20">
    <property type="match status" value="1"/>
</dbReference>
<keyword evidence="10" id="KW-1185">Reference proteome</keyword>
<comment type="subcellular location">
    <subcellularLocation>
        <location evidence="1">Cell membrane</location>
        <topology evidence="1">Multi-pass membrane protein</topology>
    </subcellularLocation>
</comment>
<dbReference type="InterPro" id="IPR037185">
    <property type="entry name" value="EmrE-like"/>
</dbReference>
<organism evidence="9 10">
    <name type="scientific">Paenibacillus oenotherae</name>
    <dbReference type="NCBI Taxonomy" id="1435645"/>
    <lineage>
        <taxon>Bacteria</taxon>
        <taxon>Bacillati</taxon>
        <taxon>Bacillota</taxon>
        <taxon>Bacilli</taxon>
        <taxon>Bacillales</taxon>
        <taxon>Paenibacillaceae</taxon>
        <taxon>Paenibacillus</taxon>
    </lineage>
</organism>
<evidence type="ECO:0000256" key="6">
    <source>
        <dbReference type="ARBA" id="ARBA00023136"/>
    </source>
</evidence>
<feature type="domain" description="EamA" evidence="8">
    <location>
        <begin position="154"/>
        <end position="296"/>
    </location>
</feature>
<evidence type="ECO:0000256" key="4">
    <source>
        <dbReference type="ARBA" id="ARBA00022692"/>
    </source>
</evidence>
<keyword evidence="3" id="KW-1003">Cell membrane</keyword>
<dbReference type="RefSeq" id="WP_219872615.1">
    <property type="nucleotide sequence ID" value="NZ_JAHZIJ010000006.1"/>
</dbReference>
<feature type="transmembrane region" description="Helical" evidence="7">
    <location>
        <begin position="72"/>
        <end position="94"/>
    </location>
</feature>
<dbReference type="Pfam" id="PF00892">
    <property type="entry name" value="EamA"/>
    <property type="match status" value="2"/>
</dbReference>
<evidence type="ECO:0000256" key="1">
    <source>
        <dbReference type="ARBA" id="ARBA00004651"/>
    </source>
</evidence>
<feature type="transmembrane region" description="Helical" evidence="7">
    <location>
        <begin position="256"/>
        <end position="273"/>
    </location>
</feature>
<comment type="caution">
    <text evidence="9">The sequence shown here is derived from an EMBL/GenBank/DDBJ whole genome shotgun (WGS) entry which is preliminary data.</text>
</comment>
<dbReference type="InterPro" id="IPR050638">
    <property type="entry name" value="AA-Vitamin_Transporters"/>
</dbReference>
<feature type="domain" description="EamA" evidence="8">
    <location>
        <begin position="8"/>
        <end position="141"/>
    </location>
</feature>